<dbReference type="InterPro" id="IPR003594">
    <property type="entry name" value="HATPase_dom"/>
</dbReference>
<name>A0A3B0X8P9_9ZZZZ</name>
<dbReference type="Gene3D" id="3.30.565.10">
    <property type="entry name" value="Histidine kinase-like ATPase, C-terminal domain"/>
    <property type="match status" value="1"/>
</dbReference>
<dbReference type="AlphaFoldDB" id="A0A3B0X8P9"/>
<dbReference type="GO" id="GO:0005886">
    <property type="term" value="C:plasma membrane"/>
    <property type="evidence" value="ECO:0007669"/>
    <property type="project" value="TreeGrafter"/>
</dbReference>
<dbReference type="PROSITE" id="PS50109">
    <property type="entry name" value="HIS_KIN"/>
    <property type="match status" value="1"/>
</dbReference>
<dbReference type="Pfam" id="PF02518">
    <property type="entry name" value="HATPase_c"/>
    <property type="match status" value="1"/>
</dbReference>
<keyword evidence="7" id="KW-0812">Transmembrane</keyword>
<feature type="transmembrane region" description="Helical" evidence="7">
    <location>
        <begin position="153"/>
        <end position="174"/>
    </location>
</feature>
<keyword evidence="5" id="KW-0418">Kinase</keyword>
<comment type="catalytic activity">
    <reaction evidence="1">
        <text>ATP + protein L-histidine = ADP + protein N-phospho-L-histidine.</text>
        <dbReference type="EC" id="2.7.13.3"/>
    </reaction>
</comment>
<dbReference type="FunFam" id="1.10.287.130:FF:000001">
    <property type="entry name" value="Two-component sensor histidine kinase"/>
    <property type="match status" value="1"/>
</dbReference>
<evidence type="ECO:0000259" key="9">
    <source>
        <dbReference type="PROSITE" id="PS50110"/>
    </source>
</evidence>
<keyword evidence="6" id="KW-0902">Two-component regulatory system</keyword>
<sequence length="684" mass="75971">MNTNRWSDNVQSSAYFEQQLAKESLHSQQLRASILAGIFAVITVIVSGVYIISNIKGAIYPLFIPFLVMTLTLHQLATRTYISRHVRLNREIPKVVWYFNAIIEVSAFGAGILVAQYALFSDPVYALSTPPVLGFCIIITLSTLLLDSRVSIFTGMVAAFEYLSIVIFTLSFTSHNSEMHPFFLDYPIYVTKAVILLAVGFSAGFVARELRQHMIRTFKSIQDQNRLAKADQQKSMFLANMSHEIRTPLNAILGYSQMLDDDKDIPVSKRRAVSGILTSGTHLLNLINEVLDLSKIEAGQEQVHLVKFSLSNLIDDLKITFENRCTEKNLSWELSIYDVKKLVYGDEHKIRQVLLNLLGNAVKFTTTGGIHLVVSREGDDCVKFEIIDTGPGIPETDQTELFAPFYQSQAGCEQGGTGLGLAIASAHVRLMGGELAVDSKPGVRTRFYFTLPLPESNAHTELKALTKVQQLAPGNSLTALVIDDIAANREILIWMLERIGVVVEQAASGSEAIEYLKSTHPDIIFCDIRMPSLTGTQVMQQIIIQPDLKNIKLVAVSASALTHERQAYLDTGFDAFLEKPIRMKELYSCISEVAEVEYIVTTQSQVDGSGQINPFASSVELPNELLVALKKDVVAHNMTKLKKHLAELSVLGPAEQTLAKQLSKLSDKYDMDELMNVLNELQHD</sequence>
<proteinExistence type="predicted"/>
<dbReference type="InterPro" id="IPR036890">
    <property type="entry name" value="HATPase_C_sf"/>
</dbReference>
<feature type="transmembrane region" description="Helical" evidence="7">
    <location>
        <begin position="186"/>
        <end position="207"/>
    </location>
</feature>
<dbReference type="Gene3D" id="3.40.50.2300">
    <property type="match status" value="1"/>
</dbReference>
<feature type="transmembrane region" description="Helical" evidence="7">
    <location>
        <begin position="58"/>
        <end position="77"/>
    </location>
</feature>
<dbReference type="PRINTS" id="PR00344">
    <property type="entry name" value="BCTRLSENSOR"/>
</dbReference>
<evidence type="ECO:0000256" key="2">
    <source>
        <dbReference type="ARBA" id="ARBA00012438"/>
    </source>
</evidence>
<evidence type="ECO:0000256" key="4">
    <source>
        <dbReference type="ARBA" id="ARBA00022679"/>
    </source>
</evidence>
<dbReference type="SUPFAM" id="SSF52172">
    <property type="entry name" value="CheY-like"/>
    <property type="match status" value="1"/>
</dbReference>
<evidence type="ECO:0000256" key="7">
    <source>
        <dbReference type="SAM" id="Phobius"/>
    </source>
</evidence>
<dbReference type="Pfam" id="PF00512">
    <property type="entry name" value="HisKA"/>
    <property type="match status" value="1"/>
</dbReference>
<evidence type="ECO:0000256" key="6">
    <source>
        <dbReference type="ARBA" id="ARBA00023012"/>
    </source>
</evidence>
<dbReference type="EC" id="2.7.13.3" evidence="2"/>
<evidence type="ECO:0000256" key="1">
    <source>
        <dbReference type="ARBA" id="ARBA00000085"/>
    </source>
</evidence>
<dbReference type="InterPro" id="IPR005467">
    <property type="entry name" value="His_kinase_dom"/>
</dbReference>
<dbReference type="CDD" id="cd16922">
    <property type="entry name" value="HATPase_EvgS-ArcB-TorS-like"/>
    <property type="match status" value="1"/>
</dbReference>
<feature type="transmembrane region" description="Helical" evidence="7">
    <location>
        <begin position="97"/>
        <end position="119"/>
    </location>
</feature>
<keyword evidence="3" id="KW-0597">Phosphoprotein</keyword>
<protein>
    <recommendedName>
        <fullName evidence="2">histidine kinase</fullName>
        <ecNumber evidence="2">2.7.13.3</ecNumber>
    </recommendedName>
</protein>
<dbReference type="CDD" id="cd00082">
    <property type="entry name" value="HisKA"/>
    <property type="match status" value="1"/>
</dbReference>
<dbReference type="CDD" id="cd17546">
    <property type="entry name" value="REC_hyHK_CKI1_RcsC-like"/>
    <property type="match status" value="1"/>
</dbReference>
<dbReference type="PROSITE" id="PS50110">
    <property type="entry name" value="RESPONSE_REGULATORY"/>
    <property type="match status" value="1"/>
</dbReference>
<gene>
    <name evidence="10" type="ORF">MNBD_GAMMA05-173</name>
</gene>
<feature type="domain" description="Histidine kinase" evidence="8">
    <location>
        <begin position="240"/>
        <end position="455"/>
    </location>
</feature>
<feature type="transmembrane region" description="Helical" evidence="7">
    <location>
        <begin position="32"/>
        <end position="52"/>
    </location>
</feature>
<evidence type="ECO:0000256" key="5">
    <source>
        <dbReference type="ARBA" id="ARBA00022777"/>
    </source>
</evidence>
<evidence type="ECO:0000256" key="3">
    <source>
        <dbReference type="ARBA" id="ARBA00022553"/>
    </source>
</evidence>
<organism evidence="10">
    <name type="scientific">hydrothermal vent metagenome</name>
    <dbReference type="NCBI Taxonomy" id="652676"/>
    <lineage>
        <taxon>unclassified sequences</taxon>
        <taxon>metagenomes</taxon>
        <taxon>ecological metagenomes</taxon>
    </lineage>
</organism>
<dbReference type="GO" id="GO:0000155">
    <property type="term" value="F:phosphorelay sensor kinase activity"/>
    <property type="evidence" value="ECO:0007669"/>
    <property type="project" value="InterPro"/>
</dbReference>
<dbReference type="PANTHER" id="PTHR43047:SF72">
    <property type="entry name" value="OSMOSENSING HISTIDINE PROTEIN KINASE SLN1"/>
    <property type="match status" value="1"/>
</dbReference>
<evidence type="ECO:0000259" key="8">
    <source>
        <dbReference type="PROSITE" id="PS50109"/>
    </source>
</evidence>
<dbReference type="SMART" id="SM00448">
    <property type="entry name" value="REC"/>
    <property type="match status" value="1"/>
</dbReference>
<dbReference type="GO" id="GO:0009927">
    <property type="term" value="F:histidine phosphotransfer kinase activity"/>
    <property type="evidence" value="ECO:0007669"/>
    <property type="project" value="TreeGrafter"/>
</dbReference>
<dbReference type="InterPro" id="IPR036097">
    <property type="entry name" value="HisK_dim/P_sf"/>
</dbReference>
<dbReference type="Pfam" id="PF00072">
    <property type="entry name" value="Response_reg"/>
    <property type="match status" value="1"/>
</dbReference>
<dbReference type="SMART" id="SM00387">
    <property type="entry name" value="HATPase_c"/>
    <property type="match status" value="1"/>
</dbReference>
<evidence type="ECO:0000313" key="10">
    <source>
        <dbReference type="EMBL" id="VAW52324.1"/>
    </source>
</evidence>
<keyword evidence="4" id="KW-0808">Transferase</keyword>
<keyword evidence="7" id="KW-0472">Membrane</keyword>
<dbReference type="EMBL" id="UOFE01000026">
    <property type="protein sequence ID" value="VAW52324.1"/>
    <property type="molecule type" value="Genomic_DNA"/>
</dbReference>
<dbReference type="InterPro" id="IPR001789">
    <property type="entry name" value="Sig_transdc_resp-reg_receiver"/>
</dbReference>
<dbReference type="InterPro" id="IPR011006">
    <property type="entry name" value="CheY-like_superfamily"/>
</dbReference>
<accession>A0A3B0X8P9</accession>
<dbReference type="SUPFAM" id="SSF55874">
    <property type="entry name" value="ATPase domain of HSP90 chaperone/DNA topoisomerase II/histidine kinase"/>
    <property type="match status" value="1"/>
</dbReference>
<dbReference type="SUPFAM" id="SSF47384">
    <property type="entry name" value="Homodimeric domain of signal transducing histidine kinase"/>
    <property type="match status" value="1"/>
</dbReference>
<feature type="domain" description="Response regulatory" evidence="9">
    <location>
        <begin position="478"/>
        <end position="594"/>
    </location>
</feature>
<keyword evidence="7" id="KW-1133">Transmembrane helix</keyword>
<feature type="transmembrane region" description="Helical" evidence="7">
    <location>
        <begin position="125"/>
        <end position="146"/>
    </location>
</feature>
<dbReference type="InterPro" id="IPR004358">
    <property type="entry name" value="Sig_transdc_His_kin-like_C"/>
</dbReference>
<dbReference type="PANTHER" id="PTHR43047">
    <property type="entry name" value="TWO-COMPONENT HISTIDINE PROTEIN KINASE"/>
    <property type="match status" value="1"/>
</dbReference>
<dbReference type="SMART" id="SM00388">
    <property type="entry name" value="HisKA"/>
    <property type="match status" value="1"/>
</dbReference>
<dbReference type="Gene3D" id="1.10.287.130">
    <property type="match status" value="1"/>
</dbReference>
<dbReference type="InterPro" id="IPR003661">
    <property type="entry name" value="HisK_dim/P_dom"/>
</dbReference>
<reference evidence="10" key="1">
    <citation type="submission" date="2018-06" db="EMBL/GenBank/DDBJ databases">
        <authorList>
            <person name="Zhirakovskaya E."/>
        </authorList>
    </citation>
    <scope>NUCLEOTIDE SEQUENCE</scope>
</reference>